<keyword evidence="4" id="KW-1133">Transmembrane helix</keyword>
<evidence type="ECO:0000256" key="1">
    <source>
        <dbReference type="ARBA" id="ARBA00023224"/>
    </source>
</evidence>
<dbReference type="GO" id="GO:0004888">
    <property type="term" value="F:transmembrane signaling receptor activity"/>
    <property type="evidence" value="ECO:0007669"/>
    <property type="project" value="InterPro"/>
</dbReference>
<keyword evidence="4" id="KW-0472">Membrane</keyword>
<feature type="signal peptide" evidence="5">
    <location>
        <begin position="1"/>
        <end position="29"/>
    </location>
</feature>
<accession>A0A939EFF2</accession>
<evidence type="ECO:0000256" key="5">
    <source>
        <dbReference type="SAM" id="SignalP"/>
    </source>
</evidence>
<feature type="transmembrane region" description="Helical" evidence="4">
    <location>
        <begin position="39"/>
        <end position="57"/>
    </location>
</feature>
<keyword evidence="5" id="KW-0732">Signal</keyword>
<dbReference type="GO" id="GO:0006935">
    <property type="term" value="P:chemotaxis"/>
    <property type="evidence" value="ECO:0007669"/>
    <property type="project" value="InterPro"/>
</dbReference>
<dbReference type="PROSITE" id="PS50111">
    <property type="entry name" value="CHEMOTAXIS_TRANSDUC_2"/>
    <property type="match status" value="1"/>
</dbReference>
<dbReference type="Pfam" id="PF00015">
    <property type="entry name" value="MCPsignal"/>
    <property type="match status" value="1"/>
</dbReference>
<dbReference type="InterPro" id="IPR003660">
    <property type="entry name" value="HAMP_dom"/>
</dbReference>
<feature type="domain" description="HAMP" evidence="7">
    <location>
        <begin position="55"/>
        <end position="108"/>
    </location>
</feature>
<dbReference type="PROSITE" id="PS50885">
    <property type="entry name" value="HAMP"/>
    <property type="match status" value="1"/>
</dbReference>
<dbReference type="EMBL" id="JAEKJZ010000002">
    <property type="protein sequence ID" value="MBN9671497.1"/>
    <property type="molecule type" value="Genomic_DNA"/>
</dbReference>
<comment type="caution">
    <text evidence="8">The sequence shown here is derived from an EMBL/GenBank/DDBJ whole genome shotgun (WGS) entry which is preliminary data.</text>
</comment>
<evidence type="ECO:0000313" key="9">
    <source>
        <dbReference type="Proteomes" id="UP000664096"/>
    </source>
</evidence>
<evidence type="ECO:0000256" key="2">
    <source>
        <dbReference type="ARBA" id="ARBA00029447"/>
    </source>
</evidence>
<dbReference type="PRINTS" id="PR00260">
    <property type="entry name" value="CHEMTRNSDUCR"/>
</dbReference>
<dbReference type="InterPro" id="IPR004090">
    <property type="entry name" value="Chemotax_Me-accpt_rcpt"/>
</dbReference>
<gene>
    <name evidence="8" type="ORF">JF539_14200</name>
</gene>
<feature type="chain" id="PRO_5036676706" evidence="5">
    <location>
        <begin position="30"/>
        <end position="445"/>
    </location>
</feature>
<organism evidence="8 9">
    <name type="scientific">Roseibium aggregatum</name>
    <dbReference type="NCBI Taxonomy" id="187304"/>
    <lineage>
        <taxon>Bacteria</taxon>
        <taxon>Pseudomonadati</taxon>
        <taxon>Pseudomonadota</taxon>
        <taxon>Alphaproteobacteria</taxon>
        <taxon>Hyphomicrobiales</taxon>
        <taxon>Stappiaceae</taxon>
        <taxon>Roseibium</taxon>
    </lineage>
</organism>
<dbReference type="SMART" id="SM00283">
    <property type="entry name" value="MA"/>
    <property type="match status" value="1"/>
</dbReference>
<evidence type="ECO:0000313" key="8">
    <source>
        <dbReference type="EMBL" id="MBN9671497.1"/>
    </source>
</evidence>
<dbReference type="RefSeq" id="WP_207141321.1">
    <property type="nucleotide sequence ID" value="NZ_JAEKJZ010000002.1"/>
</dbReference>
<dbReference type="InterPro" id="IPR004089">
    <property type="entry name" value="MCPsignal_dom"/>
</dbReference>
<protein>
    <submittedName>
        <fullName evidence="8">Chemotaxis protein</fullName>
    </submittedName>
</protein>
<comment type="similarity">
    <text evidence="2">Belongs to the methyl-accepting chemotaxis (MCP) protein family.</text>
</comment>
<name>A0A939EFF2_9HYPH</name>
<keyword evidence="4" id="KW-0812">Transmembrane</keyword>
<evidence type="ECO:0000256" key="3">
    <source>
        <dbReference type="PROSITE-ProRule" id="PRU00284"/>
    </source>
</evidence>
<proteinExistence type="inferred from homology"/>
<dbReference type="GO" id="GO:0007165">
    <property type="term" value="P:signal transduction"/>
    <property type="evidence" value="ECO:0007669"/>
    <property type="project" value="UniProtKB-KW"/>
</dbReference>
<dbReference type="PANTHER" id="PTHR32089">
    <property type="entry name" value="METHYL-ACCEPTING CHEMOTAXIS PROTEIN MCPB"/>
    <property type="match status" value="1"/>
</dbReference>
<reference evidence="8" key="1">
    <citation type="submission" date="2020-12" db="EMBL/GenBank/DDBJ databases">
        <title>Oil enriched cultivation method for isolating marine PHA-producing bacteria.</title>
        <authorList>
            <person name="Zheng W."/>
            <person name="Yu S."/>
            <person name="Huang Y."/>
        </authorList>
    </citation>
    <scope>NUCLEOTIDE SEQUENCE</scope>
    <source>
        <strain evidence="8">SY-2-12</strain>
    </source>
</reference>
<keyword evidence="1 3" id="KW-0807">Transducer</keyword>
<sequence>MTSSFTLYNACLAAGVSLLASLAAGLAFAAGWPSLAAAATLPGLAATVFVLVTLVRARRGLARATEVCDKVARGDFEARACDFVEAGEVSRMMSSMNNLIDRTDAFMREAAASMIAIQNNHYYRTIQPGGLNGSYLQNAETMNAVIGTIKGRVGAFRQSTDSFENQIGQIADSLMSSAGSMSGTAGDMEASAVSNAKVVTSIARAADETSQNVNSAALAVEHLSESTEEISGQIERSIEIAREAVDQVAQGQDKANGLRTSTEAIGEIITFISSIANQTNLLALNATIEAARAGEMGKGFAIVASEVKELATQTAKATQEITASLEEVDTASRDTARAFDTVSQTIRQIEEITEIISAASRKQADAARDIRDNVMNTVECTSHVTSIVESVSKNAETTRAASTTVLNSAETMSSNAGQLTDAVTAFFQSLRKGPMDKQDHETEAA</sequence>
<dbReference type="SUPFAM" id="SSF58104">
    <property type="entry name" value="Methyl-accepting chemotaxis protein (MCP) signaling domain"/>
    <property type="match status" value="1"/>
</dbReference>
<evidence type="ECO:0000259" key="6">
    <source>
        <dbReference type="PROSITE" id="PS50111"/>
    </source>
</evidence>
<dbReference type="Proteomes" id="UP000664096">
    <property type="component" value="Unassembled WGS sequence"/>
</dbReference>
<dbReference type="AlphaFoldDB" id="A0A939EFF2"/>
<feature type="domain" description="Methyl-accepting transducer" evidence="6">
    <location>
        <begin position="170"/>
        <end position="399"/>
    </location>
</feature>
<dbReference type="GO" id="GO:0016020">
    <property type="term" value="C:membrane"/>
    <property type="evidence" value="ECO:0007669"/>
    <property type="project" value="InterPro"/>
</dbReference>
<dbReference type="PANTHER" id="PTHR32089:SF112">
    <property type="entry name" value="LYSOZYME-LIKE PROTEIN-RELATED"/>
    <property type="match status" value="1"/>
</dbReference>
<dbReference type="Gene3D" id="1.10.287.950">
    <property type="entry name" value="Methyl-accepting chemotaxis protein"/>
    <property type="match status" value="1"/>
</dbReference>
<evidence type="ECO:0000259" key="7">
    <source>
        <dbReference type="PROSITE" id="PS50885"/>
    </source>
</evidence>
<evidence type="ECO:0000256" key="4">
    <source>
        <dbReference type="SAM" id="Phobius"/>
    </source>
</evidence>